<dbReference type="EMBL" id="BAAAQQ010000001">
    <property type="protein sequence ID" value="GAA2112857.1"/>
    <property type="molecule type" value="Genomic_DNA"/>
</dbReference>
<organism evidence="1 2">
    <name type="scientific">Nocardioides bigeumensis</name>
    <dbReference type="NCBI Taxonomy" id="433657"/>
    <lineage>
        <taxon>Bacteria</taxon>
        <taxon>Bacillati</taxon>
        <taxon>Actinomycetota</taxon>
        <taxon>Actinomycetes</taxon>
        <taxon>Propionibacteriales</taxon>
        <taxon>Nocardioidaceae</taxon>
        <taxon>Nocardioides</taxon>
    </lineage>
</organism>
<dbReference type="RefSeq" id="WP_344301419.1">
    <property type="nucleotide sequence ID" value="NZ_BAAAQQ010000001.1"/>
</dbReference>
<gene>
    <name evidence="1" type="ORF">GCM10009843_00010</name>
</gene>
<protein>
    <submittedName>
        <fullName evidence="1">Uncharacterized protein</fullName>
    </submittedName>
</protein>
<comment type="caution">
    <text evidence="1">The sequence shown here is derived from an EMBL/GenBank/DDBJ whole genome shotgun (WGS) entry which is preliminary data.</text>
</comment>
<proteinExistence type="predicted"/>
<accession>A0ABN2XJU7</accession>
<sequence length="87" mass="9164">MASPAEHPLHPALKAVDRAIDRAIDSHGIPDAVTRLLTSAELQRRAAILATGRDDHKSAAKHHRAAARDYAEALALLEGAASRTAVG</sequence>
<evidence type="ECO:0000313" key="2">
    <source>
        <dbReference type="Proteomes" id="UP001500575"/>
    </source>
</evidence>
<reference evidence="1 2" key="1">
    <citation type="journal article" date="2019" name="Int. J. Syst. Evol. Microbiol.">
        <title>The Global Catalogue of Microorganisms (GCM) 10K type strain sequencing project: providing services to taxonomists for standard genome sequencing and annotation.</title>
        <authorList>
            <consortium name="The Broad Institute Genomics Platform"/>
            <consortium name="The Broad Institute Genome Sequencing Center for Infectious Disease"/>
            <person name="Wu L."/>
            <person name="Ma J."/>
        </authorList>
    </citation>
    <scope>NUCLEOTIDE SEQUENCE [LARGE SCALE GENOMIC DNA]</scope>
    <source>
        <strain evidence="1 2">JCM 16021</strain>
    </source>
</reference>
<dbReference type="Proteomes" id="UP001500575">
    <property type="component" value="Unassembled WGS sequence"/>
</dbReference>
<name>A0ABN2XJU7_9ACTN</name>
<keyword evidence="2" id="KW-1185">Reference proteome</keyword>
<evidence type="ECO:0000313" key="1">
    <source>
        <dbReference type="EMBL" id="GAA2112857.1"/>
    </source>
</evidence>